<dbReference type="AlphaFoldDB" id="A0A0C3CL90"/>
<dbReference type="PANTHER" id="PTHR24148:SF64">
    <property type="entry name" value="HETEROKARYON INCOMPATIBILITY DOMAIN-CONTAINING PROTEIN"/>
    <property type="match status" value="1"/>
</dbReference>
<dbReference type="Pfam" id="PF06985">
    <property type="entry name" value="HET"/>
    <property type="match status" value="1"/>
</dbReference>
<keyword evidence="3" id="KW-1185">Reference proteome</keyword>
<dbReference type="OrthoDB" id="3548654at2759"/>
<dbReference type="InterPro" id="IPR052895">
    <property type="entry name" value="HetReg/Transcr_Mod"/>
</dbReference>
<dbReference type="Proteomes" id="UP000054321">
    <property type="component" value="Unassembled WGS sequence"/>
</dbReference>
<sequence length="898" mass="102228">MTSKRQFVGSCRIMRGLEMYLEHGALRPKSISEAFHTVEDEVERESALWTIMRFDPLVEDHIMRLAGNTHQALEEGRVHIDFQPILHDLLAKTGGAIEAFSNTLQSSPQLLIAIAEYARHVPQDVLRDRALSDVVVAKTILDWHEGLEMLPRNIPSGHVFARAHVRDDLFATLAMTRPRYSYSPLPTATSIRTVAISTNVPHDDLHTAILELSTHVVDLNDRPGYTTLSYTWGNPLTVFPTAQARDYPASNSYTILCDGAVLQVGENLYRYLQQWRDNLWHRQNDSLQLIGDLQRIEKQAIPQFHWIDALCINQPNTTERNQQVAMMGRIYRQSEGVIIWLGPQDGYCEPFHRIIHNMGERGPHNPEVAAGMERPWEGMNFKERVRMLGLPEPWAWDWVCVWAVLRRAWFRRNWVIQELALAPEAVVVYGSHLITWGTLATLGWLLSGSPLAKEVEDWVMDDLDGPGVRLDGFDEQNLPRVRNVELHMDERSLCMDPSYGTARMTHFIDILEAVRHLASISPQPDQLVSLFINGRHFMSSEPRDKVYSLLELTRLPSNSAGKQDPRRRDPQVRYEDDISQVYLEAAWYILLSGNNLHYLSQAGCWDHDSESIKTDATGLPSWVQALDTVPNGRSLHEAAQIYDTGWRAAGEHKWEAPETSVLYQRFLTVQGAKIDRICAVASEADRIVDALDLISHLPAMYSWTEQRVIQVLWFVKICLNRNPTDPNNIKVGGVFASFVRWLCEGRHCPACATEDAQCQAAFRRLEGNMSGILRGRPLGWFRKFPWREYASAETAPLSCGAIRPGSDLDEFFAYWRGSDWNFAPHRVFRTEKGLIGMGLSGLEVGDLVYVVAGSIVPFIMRPQVNSRFAYISEAYVHGIMHGEALGWEDFTFRDIEIE</sequence>
<reference evidence="2 3" key="1">
    <citation type="submission" date="2014-04" db="EMBL/GenBank/DDBJ databases">
        <authorList>
            <consortium name="DOE Joint Genome Institute"/>
            <person name="Kuo A."/>
            <person name="Martino E."/>
            <person name="Perotto S."/>
            <person name="Kohler A."/>
            <person name="Nagy L.G."/>
            <person name="Floudas D."/>
            <person name="Copeland A."/>
            <person name="Barry K.W."/>
            <person name="Cichocki N."/>
            <person name="Veneault-Fourrey C."/>
            <person name="LaButti K."/>
            <person name="Lindquist E.A."/>
            <person name="Lipzen A."/>
            <person name="Lundell T."/>
            <person name="Morin E."/>
            <person name="Murat C."/>
            <person name="Sun H."/>
            <person name="Tunlid A."/>
            <person name="Henrissat B."/>
            <person name="Grigoriev I.V."/>
            <person name="Hibbett D.S."/>
            <person name="Martin F."/>
            <person name="Nordberg H.P."/>
            <person name="Cantor M.N."/>
            <person name="Hua S.X."/>
        </authorList>
    </citation>
    <scope>NUCLEOTIDE SEQUENCE [LARGE SCALE GENOMIC DNA]</scope>
    <source>
        <strain evidence="2 3">Zn</strain>
    </source>
</reference>
<proteinExistence type="predicted"/>
<reference evidence="3" key="2">
    <citation type="submission" date="2015-01" db="EMBL/GenBank/DDBJ databases">
        <title>Evolutionary Origins and Diversification of the Mycorrhizal Mutualists.</title>
        <authorList>
            <consortium name="DOE Joint Genome Institute"/>
            <consortium name="Mycorrhizal Genomics Consortium"/>
            <person name="Kohler A."/>
            <person name="Kuo A."/>
            <person name="Nagy L.G."/>
            <person name="Floudas D."/>
            <person name="Copeland A."/>
            <person name="Barry K.W."/>
            <person name="Cichocki N."/>
            <person name="Veneault-Fourrey C."/>
            <person name="LaButti K."/>
            <person name="Lindquist E.A."/>
            <person name="Lipzen A."/>
            <person name="Lundell T."/>
            <person name="Morin E."/>
            <person name="Murat C."/>
            <person name="Riley R."/>
            <person name="Ohm R."/>
            <person name="Sun H."/>
            <person name="Tunlid A."/>
            <person name="Henrissat B."/>
            <person name="Grigoriev I.V."/>
            <person name="Hibbett D.S."/>
            <person name="Martin F."/>
        </authorList>
    </citation>
    <scope>NUCLEOTIDE SEQUENCE [LARGE SCALE GENOMIC DNA]</scope>
    <source>
        <strain evidence="3">Zn</strain>
    </source>
</reference>
<name>A0A0C3CL90_OIDMZ</name>
<dbReference type="InParanoid" id="A0A0C3CL90"/>
<dbReference type="Pfam" id="PF26639">
    <property type="entry name" value="Het-6_barrel"/>
    <property type="match status" value="1"/>
</dbReference>
<evidence type="ECO:0000313" key="3">
    <source>
        <dbReference type="Proteomes" id="UP000054321"/>
    </source>
</evidence>
<organism evidence="2 3">
    <name type="scientific">Oidiodendron maius (strain Zn)</name>
    <dbReference type="NCBI Taxonomy" id="913774"/>
    <lineage>
        <taxon>Eukaryota</taxon>
        <taxon>Fungi</taxon>
        <taxon>Dikarya</taxon>
        <taxon>Ascomycota</taxon>
        <taxon>Pezizomycotina</taxon>
        <taxon>Leotiomycetes</taxon>
        <taxon>Leotiomycetes incertae sedis</taxon>
        <taxon>Myxotrichaceae</taxon>
        <taxon>Oidiodendron</taxon>
    </lineage>
</organism>
<gene>
    <name evidence="2" type="ORF">OIDMADRAFT_55652</name>
</gene>
<dbReference type="InterPro" id="IPR010730">
    <property type="entry name" value="HET"/>
</dbReference>
<dbReference type="EMBL" id="KN832878">
    <property type="protein sequence ID" value="KIM99743.1"/>
    <property type="molecule type" value="Genomic_DNA"/>
</dbReference>
<evidence type="ECO:0000259" key="1">
    <source>
        <dbReference type="Pfam" id="PF06985"/>
    </source>
</evidence>
<evidence type="ECO:0000313" key="2">
    <source>
        <dbReference type="EMBL" id="KIM99743.1"/>
    </source>
</evidence>
<dbReference type="HOGENOM" id="CLU_004184_7_0_1"/>
<dbReference type="PANTHER" id="PTHR24148">
    <property type="entry name" value="ANKYRIN REPEAT DOMAIN-CONTAINING PROTEIN 39 HOMOLOG-RELATED"/>
    <property type="match status" value="1"/>
</dbReference>
<accession>A0A0C3CL90</accession>
<protein>
    <recommendedName>
        <fullName evidence="1">Heterokaryon incompatibility domain-containing protein</fullName>
    </recommendedName>
</protein>
<feature type="domain" description="Heterokaryon incompatibility" evidence="1">
    <location>
        <begin position="225"/>
        <end position="418"/>
    </location>
</feature>